<proteinExistence type="predicted"/>
<dbReference type="GeneID" id="6015997"/>
<name>A8P7K7_COPC7</name>
<evidence type="ECO:0000313" key="3">
    <source>
        <dbReference type="Proteomes" id="UP000001861"/>
    </source>
</evidence>
<feature type="compositionally biased region" description="Polar residues" evidence="1">
    <location>
        <begin position="89"/>
        <end position="101"/>
    </location>
</feature>
<dbReference type="EMBL" id="AACS02000005">
    <property type="protein sequence ID" value="EAU82499.1"/>
    <property type="molecule type" value="Genomic_DNA"/>
</dbReference>
<dbReference type="eggNOG" id="ENOG502TKZ4">
    <property type="taxonomic scope" value="Eukaryota"/>
</dbReference>
<dbReference type="OMA" id="HIALFRC"/>
<evidence type="ECO:0000313" key="2">
    <source>
        <dbReference type="EMBL" id="EAU82499.1"/>
    </source>
</evidence>
<dbReference type="KEGG" id="cci:CC1G_08250"/>
<accession>A8P7K7</accession>
<dbReference type="OrthoDB" id="2532734at2759"/>
<feature type="compositionally biased region" description="Polar residues" evidence="1">
    <location>
        <begin position="1"/>
        <end position="10"/>
    </location>
</feature>
<evidence type="ECO:0000256" key="1">
    <source>
        <dbReference type="SAM" id="MobiDB-lite"/>
    </source>
</evidence>
<dbReference type="Proteomes" id="UP000001861">
    <property type="component" value="Unassembled WGS sequence"/>
</dbReference>
<feature type="region of interest" description="Disordered" evidence="1">
    <location>
        <begin position="1"/>
        <end position="51"/>
    </location>
</feature>
<keyword evidence="3" id="KW-1185">Reference proteome</keyword>
<gene>
    <name evidence="2" type="ORF">CC1G_08250</name>
</gene>
<comment type="caution">
    <text evidence="2">The sequence shown here is derived from an EMBL/GenBank/DDBJ whole genome shotgun (WGS) entry which is preliminary data.</text>
</comment>
<protein>
    <submittedName>
        <fullName evidence="2">Uncharacterized protein</fullName>
    </submittedName>
</protein>
<dbReference type="AlphaFoldDB" id="A8P7K7"/>
<dbReference type="VEuPathDB" id="FungiDB:CC1G_08250"/>
<dbReference type="InParanoid" id="A8P7K7"/>
<reference evidence="2 3" key="1">
    <citation type="journal article" date="2010" name="Proc. Natl. Acad. Sci. U.S.A.">
        <title>Insights into evolution of multicellular fungi from the assembled chromosomes of the mushroom Coprinopsis cinerea (Coprinus cinereus).</title>
        <authorList>
            <person name="Stajich J.E."/>
            <person name="Wilke S.K."/>
            <person name="Ahren D."/>
            <person name="Au C.H."/>
            <person name="Birren B.W."/>
            <person name="Borodovsky M."/>
            <person name="Burns C."/>
            <person name="Canback B."/>
            <person name="Casselton L.A."/>
            <person name="Cheng C.K."/>
            <person name="Deng J."/>
            <person name="Dietrich F.S."/>
            <person name="Fargo D.C."/>
            <person name="Farman M.L."/>
            <person name="Gathman A.C."/>
            <person name="Goldberg J."/>
            <person name="Guigo R."/>
            <person name="Hoegger P.J."/>
            <person name="Hooker J.B."/>
            <person name="Huggins A."/>
            <person name="James T.Y."/>
            <person name="Kamada T."/>
            <person name="Kilaru S."/>
            <person name="Kodira C."/>
            <person name="Kues U."/>
            <person name="Kupfer D."/>
            <person name="Kwan H.S."/>
            <person name="Lomsadze A."/>
            <person name="Li W."/>
            <person name="Lilly W.W."/>
            <person name="Ma L.J."/>
            <person name="Mackey A.J."/>
            <person name="Manning G."/>
            <person name="Martin F."/>
            <person name="Muraguchi H."/>
            <person name="Natvig D.O."/>
            <person name="Palmerini H."/>
            <person name="Ramesh M.A."/>
            <person name="Rehmeyer C.J."/>
            <person name="Roe B.A."/>
            <person name="Shenoy N."/>
            <person name="Stanke M."/>
            <person name="Ter-Hovhannisyan V."/>
            <person name="Tunlid A."/>
            <person name="Velagapudi R."/>
            <person name="Vision T.J."/>
            <person name="Zeng Q."/>
            <person name="Zolan M.E."/>
            <person name="Pukkila P.J."/>
        </authorList>
    </citation>
    <scope>NUCLEOTIDE SEQUENCE [LARGE SCALE GENOMIC DNA]</scope>
    <source>
        <strain evidence="3">Okayama-7 / 130 / ATCC MYA-4618 / FGSC 9003</strain>
    </source>
</reference>
<organism evidence="2 3">
    <name type="scientific">Coprinopsis cinerea (strain Okayama-7 / 130 / ATCC MYA-4618 / FGSC 9003)</name>
    <name type="common">Inky cap fungus</name>
    <name type="synonym">Hormographiella aspergillata</name>
    <dbReference type="NCBI Taxonomy" id="240176"/>
    <lineage>
        <taxon>Eukaryota</taxon>
        <taxon>Fungi</taxon>
        <taxon>Dikarya</taxon>
        <taxon>Basidiomycota</taxon>
        <taxon>Agaricomycotina</taxon>
        <taxon>Agaricomycetes</taxon>
        <taxon>Agaricomycetidae</taxon>
        <taxon>Agaricales</taxon>
        <taxon>Agaricineae</taxon>
        <taxon>Psathyrellaceae</taxon>
        <taxon>Coprinopsis</taxon>
    </lineage>
</organism>
<feature type="region of interest" description="Disordered" evidence="1">
    <location>
        <begin position="63"/>
        <end position="101"/>
    </location>
</feature>
<dbReference type="STRING" id="240176.A8P7K7"/>
<sequence length="101" mass="10913">MSPASNSKSSKAGEEQQFHILPHPAKSNDPADLQPKQPQLGGRRSDAPEGAIACDAPVNAFHARDPYVPSQEIRDNMPPASSREELQKRQAQLNQMQGGGN</sequence>
<dbReference type="RefSeq" id="XP_001839383.1">
    <property type="nucleotide sequence ID" value="XM_001839331.2"/>
</dbReference>